<accession>A0A5B6Z0P5</accession>
<protein>
    <submittedName>
        <fullName evidence="2">Uncharacterized protein</fullName>
    </submittedName>
</protein>
<proteinExistence type="predicted"/>
<gene>
    <name evidence="2" type="ORF">Din_006244</name>
</gene>
<feature type="compositionally biased region" description="Basic and acidic residues" evidence="1">
    <location>
        <begin position="111"/>
        <end position="120"/>
    </location>
</feature>
<dbReference type="PANTHER" id="PTHR48227">
    <property type="entry name" value="DNA TOPOISOMERASE 1-LIKE"/>
    <property type="match status" value="1"/>
</dbReference>
<feature type="compositionally biased region" description="Basic and acidic residues" evidence="1">
    <location>
        <begin position="86"/>
        <end position="102"/>
    </location>
</feature>
<reference evidence="2" key="1">
    <citation type="submission" date="2019-08" db="EMBL/GenBank/DDBJ databases">
        <title>Reference gene set and small RNA set construction with multiple tissues from Davidia involucrata Baill.</title>
        <authorList>
            <person name="Yang H."/>
            <person name="Zhou C."/>
            <person name="Li G."/>
            <person name="Wang J."/>
            <person name="Gao P."/>
            <person name="Wang M."/>
            <person name="Wang R."/>
            <person name="Zhao Y."/>
        </authorList>
    </citation>
    <scope>NUCLEOTIDE SEQUENCE</scope>
    <source>
        <tissue evidence="2">Mixed with DoveR01_LX</tissue>
    </source>
</reference>
<dbReference type="PANTHER" id="PTHR48227:SF1">
    <property type="entry name" value="DNA LIGASE 1-LIKE"/>
    <property type="match status" value="1"/>
</dbReference>
<name>A0A5B6Z0P5_DAVIN</name>
<organism evidence="2">
    <name type="scientific">Davidia involucrata</name>
    <name type="common">Dove tree</name>
    <dbReference type="NCBI Taxonomy" id="16924"/>
    <lineage>
        <taxon>Eukaryota</taxon>
        <taxon>Viridiplantae</taxon>
        <taxon>Streptophyta</taxon>
        <taxon>Embryophyta</taxon>
        <taxon>Tracheophyta</taxon>
        <taxon>Spermatophyta</taxon>
        <taxon>Magnoliopsida</taxon>
        <taxon>eudicotyledons</taxon>
        <taxon>Gunneridae</taxon>
        <taxon>Pentapetalae</taxon>
        <taxon>asterids</taxon>
        <taxon>Cornales</taxon>
        <taxon>Nyssaceae</taxon>
        <taxon>Davidia</taxon>
    </lineage>
</organism>
<evidence type="ECO:0000313" key="2">
    <source>
        <dbReference type="EMBL" id="MPA36803.1"/>
    </source>
</evidence>
<dbReference type="AlphaFoldDB" id="A0A5B6Z0P5"/>
<sequence>MKTVSGKVVSTKSISLSKAAKVLSTFAAAETGASQGVSTYIKRASASFNELVQFHKELKASRSDRKHKKNLPENISNENPIISEQNSKEVKTGRNVEDSVGKREKKRKKKSAEDVEREGGDNLGIEEGGRKERKKRKSGDIDDGQVVDFAEQSSSKRRREGKSKAIISH</sequence>
<evidence type="ECO:0000256" key="1">
    <source>
        <dbReference type="SAM" id="MobiDB-lite"/>
    </source>
</evidence>
<dbReference type="EMBL" id="GHES01006244">
    <property type="protein sequence ID" value="MPA36803.1"/>
    <property type="molecule type" value="Transcribed_RNA"/>
</dbReference>
<feature type="region of interest" description="Disordered" evidence="1">
    <location>
        <begin position="58"/>
        <end position="169"/>
    </location>
</feature>
<feature type="compositionally biased region" description="Polar residues" evidence="1">
    <location>
        <begin position="73"/>
        <end position="85"/>
    </location>
</feature>